<comment type="similarity">
    <text evidence="4 9">Belongs to the MQO family.</text>
</comment>
<dbReference type="InterPro" id="IPR006231">
    <property type="entry name" value="MQO"/>
</dbReference>
<dbReference type="Proteomes" id="UP000306223">
    <property type="component" value="Unassembled WGS sequence"/>
</dbReference>
<comment type="pathway">
    <text evidence="3 9">Carbohydrate metabolism; tricarboxylic acid cycle; oxaloacetate from (S)-malate (quinone route): step 1/1.</text>
</comment>
<evidence type="ECO:0000256" key="2">
    <source>
        <dbReference type="ARBA" id="ARBA00001974"/>
    </source>
</evidence>
<dbReference type="Pfam" id="PF06039">
    <property type="entry name" value="Mqo"/>
    <property type="match status" value="1"/>
</dbReference>
<dbReference type="NCBIfam" id="NF003606">
    <property type="entry name" value="PRK05257.2-1"/>
    <property type="match status" value="1"/>
</dbReference>
<evidence type="ECO:0000313" key="10">
    <source>
        <dbReference type="EMBL" id="TJZ86087.1"/>
    </source>
</evidence>
<dbReference type="OrthoDB" id="9763983at2"/>
<dbReference type="NCBIfam" id="NF003603">
    <property type="entry name" value="PRK05257.1-1"/>
    <property type="match status" value="1"/>
</dbReference>
<dbReference type="NCBIfam" id="TIGR01320">
    <property type="entry name" value="mal_quin_oxido"/>
    <property type="match status" value="1"/>
</dbReference>
<keyword evidence="6 9" id="KW-0285">Flavoprotein</keyword>
<protein>
    <recommendedName>
        <fullName evidence="9">Probable malate:quinone oxidoreductase</fullName>
        <ecNumber evidence="9">1.1.5.4</ecNumber>
    </recommendedName>
    <alternativeName>
        <fullName evidence="9">MQO</fullName>
    </alternativeName>
    <alternativeName>
        <fullName evidence="9">Malate dehydrogenase [quinone]</fullName>
    </alternativeName>
</protein>
<evidence type="ECO:0000256" key="8">
    <source>
        <dbReference type="ARBA" id="ARBA00023002"/>
    </source>
</evidence>
<sequence>MRGTRRWRKDVWAWRAFGLLWLGASCRPPVARATPGRSPASHSPDAWLPPAWQKRGCLRFRPAPPFARGCGQTCTKDCLMNPLHQMAQADRAPRPNRRHVLLGGAALGTVALAGCGRSALSAEGRVDVAIIGGGIMGATLGALVGQLQPGFRMAMFERLDAPALESSGVWHNAGTGHSALCEPNYTPIRDGQMVIDQAVRINEQFQVTRQFLASMIRIGEMREPRRFLNSVPHMGFGMGTEDVAFQQQRHDLLTQNPLFAGMEYSADAGRIAEWAPLLTQGRDPGQPIAATWHPMGTDANWGEVTRQLVASYAAQENSSLFLDTQVEDLSRNADGSWRITFRNIGADNAPRAIDATHVFNGAGGAALLLLQKSGIPQSRDYGGFPVGGSFLVHEDPAVADRHLSKAYGRAAAGSPPMSVPHLDTRYVDGVRKLAFGPFATFSTNFLMQDSFTGLFRSINSANLRPMIDVGIDDFGLVTYLAGQVMQTQNARIDQVREYFPDAPSEGWSLTQAGQRVQIIKRTEQGGGSLQFGTELVASDDGSFVSLLGASPGASTAPSIMLNALQTMFPDRFASAAWQSRVRDLVPSFGTDLARDPRRLADAWAYSNELLELRRPEDLRREFL</sequence>
<keyword evidence="11" id="KW-1185">Reference proteome</keyword>
<keyword evidence="5 9" id="KW-0816">Tricarboxylic acid cycle</keyword>
<dbReference type="EMBL" id="SUNH01000006">
    <property type="protein sequence ID" value="TJZ86087.1"/>
    <property type="molecule type" value="Genomic_DNA"/>
</dbReference>
<evidence type="ECO:0000256" key="3">
    <source>
        <dbReference type="ARBA" id="ARBA00005012"/>
    </source>
</evidence>
<evidence type="ECO:0000256" key="7">
    <source>
        <dbReference type="ARBA" id="ARBA00022827"/>
    </source>
</evidence>
<dbReference type="NCBIfam" id="NF003611">
    <property type="entry name" value="PRK05257.3-2"/>
    <property type="match status" value="1"/>
</dbReference>
<dbReference type="GO" id="GO:0006099">
    <property type="term" value="P:tricarboxylic acid cycle"/>
    <property type="evidence" value="ECO:0007669"/>
    <property type="project" value="UniProtKB-UniRule"/>
</dbReference>
<dbReference type="Gene3D" id="3.50.50.60">
    <property type="entry name" value="FAD/NAD(P)-binding domain"/>
    <property type="match status" value="1"/>
</dbReference>
<organism evidence="10 11">
    <name type="scientific">Paracoccus hibiscisoli</name>
    <dbReference type="NCBI Taxonomy" id="2023261"/>
    <lineage>
        <taxon>Bacteria</taxon>
        <taxon>Pseudomonadati</taxon>
        <taxon>Pseudomonadota</taxon>
        <taxon>Alphaproteobacteria</taxon>
        <taxon>Rhodobacterales</taxon>
        <taxon>Paracoccaceae</taxon>
        <taxon>Paracoccus</taxon>
    </lineage>
</organism>
<dbReference type="SUPFAM" id="SSF51905">
    <property type="entry name" value="FAD/NAD(P)-binding domain"/>
    <property type="match status" value="1"/>
</dbReference>
<dbReference type="PANTHER" id="PTHR43104">
    <property type="entry name" value="L-2-HYDROXYGLUTARATE DEHYDROGENASE, MITOCHONDRIAL"/>
    <property type="match status" value="1"/>
</dbReference>
<dbReference type="NCBIfam" id="NF003605">
    <property type="entry name" value="PRK05257.1-4"/>
    <property type="match status" value="1"/>
</dbReference>
<evidence type="ECO:0000256" key="9">
    <source>
        <dbReference type="HAMAP-Rule" id="MF_00212"/>
    </source>
</evidence>
<dbReference type="AlphaFoldDB" id="A0A4U0QVC8"/>
<keyword evidence="8 9" id="KW-0560">Oxidoreductase</keyword>
<dbReference type="HAMAP" id="MF_00212">
    <property type="entry name" value="MQO"/>
    <property type="match status" value="1"/>
</dbReference>
<dbReference type="PROSITE" id="PS51257">
    <property type="entry name" value="PROKAR_LIPOPROTEIN"/>
    <property type="match status" value="1"/>
</dbReference>
<gene>
    <name evidence="9 10" type="primary">mqo</name>
    <name evidence="10" type="ORF">FA740_04120</name>
</gene>
<dbReference type="GO" id="GO:0008924">
    <property type="term" value="F:L-malate dehydrogenase (quinone) activity"/>
    <property type="evidence" value="ECO:0007669"/>
    <property type="project" value="UniProtKB-UniRule"/>
</dbReference>
<comment type="catalytic activity">
    <reaction evidence="1 9">
        <text>(S)-malate + a quinone = a quinol + oxaloacetate</text>
        <dbReference type="Rhea" id="RHEA:46012"/>
        <dbReference type="ChEBI" id="CHEBI:15589"/>
        <dbReference type="ChEBI" id="CHEBI:16452"/>
        <dbReference type="ChEBI" id="CHEBI:24646"/>
        <dbReference type="ChEBI" id="CHEBI:132124"/>
        <dbReference type="EC" id="1.1.5.4"/>
    </reaction>
</comment>
<comment type="caution">
    <text evidence="10">The sequence shown here is derived from an EMBL/GenBank/DDBJ whole genome shotgun (WGS) entry which is preliminary data.</text>
</comment>
<evidence type="ECO:0000313" key="11">
    <source>
        <dbReference type="Proteomes" id="UP000306223"/>
    </source>
</evidence>
<dbReference type="GO" id="GO:0047545">
    <property type="term" value="F:(S)-2-hydroxyglutarate dehydrogenase activity"/>
    <property type="evidence" value="ECO:0007669"/>
    <property type="project" value="TreeGrafter"/>
</dbReference>
<reference evidence="10 11" key="1">
    <citation type="submission" date="2019-04" db="EMBL/GenBank/DDBJ databases">
        <authorList>
            <person name="Li J."/>
        </authorList>
    </citation>
    <scope>NUCLEOTIDE SEQUENCE [LARGE SCALE GENOMIC DNA]</scope>
    <source>
        <strain evidence="10 11">CCTCC AB2016182</strain>
    </source>
</reference>
<accession>A0A4U0QVC8</accession>
<name>A0A4U0QVC8_9RHOB</name>
<evidence type="ECO:0000256" key="1">
    <source>
        <dbReference type="ARBA" id="ARBA00001139"/>
    </source>
</evidence>
<evidence type="ECO:0000256" key="6">
    <source>
        <dbReference type="ARBA" id="ARBA00022630"/>
    </source>
</evidence>
<keyword evidence="7 9" id="KW-0274">FAD</keyword>
<comment type="cofactor">
    <cofactor evidence="2 9">
        <name>FAD</name>
        <dbReference type="ChEBI" id="CHEBI:57692"/>
    </cofactor>
</comment>
<evidence type="ECO:0000256" key="4">
    <source>
        <dbReference type="ARBA" id="ARBA00006389"/>
    </source>
</evidence>
<dbReference type="InterPro" id="IPR036188">
    <property type="entry name" value="FAD/NAD-bd_sf"/>
</dbReference>
<proteinExistence type="inferred from homology"/>
<dbReference type="UniPathway" id="UPA00223">
    <property type="reaction ID" value="UER01008"/>
</dbReference>
<evidence type="ECO:0000256" key="5">
    <source>
        <dbReference type="ARBA" id="ARBA00022532"/>
    </source>
</evidence>
<dbReference type="PANTHER" id="PTHR43104:SF2">
    <property type="entry name" value="L-2-HYDROXYGLUTARATE DEHYDROGENASE, MITOCHONDRIAL"/>
    <property type="match status" value="1"/>
</dbReference>
<dbReference type="EC" id="1.1.5.4" evidence="9"/>